<evidence type="ECO:0000313" key="3">
    <source>
        <dbReference type="Proteomes" id="UP000837857"/>
    </source>
</evidence>
<dbReference type="Proteomes" id="UP000837857">
    <property type="component" value="Chromosome 13"/>
</dbReference>
<evidence type="ECO:0000313" key="2">
    <source>
        <dbReference type="EMBL" id="CAH2041211.1"/>
    </source>
</evidence>
<feature type="region of interest" description="Disordered" evidence="1">
    <location>
        <begin position="139"/>
        <end position="181"/>
    </location>
</feature>
<feature type="compositionally biased region" description="Basic residues" evidence="1">
    <location>
        <begin position="85"/>
        <end position="94"/>
    </location>
</feature>
<keyword evidence="3" id="KW-1185">Reference proteome</keyword>
<organism evidence="2 3">
    <name type="scientific">Iphiclides podalirius</name>
    <name type="common">scarce swallowtail</name>
    <dbReference type="NCBI Taxonomy" id="110791"/>
    <lineage>
        <taxon>Eukaryota</taxon>
        <taxon>Metazoa</taxon>
        <taxon>Ecdysozoa</taxon>
        <taxon>Arthropoda</taxon>
        <taxon>Hexapoda</taxon>
        <taxon>Insecta</taxon>
        <taxon>Pterygota</taxon>
        <taxon>Neoptera</taxon>
        <taxon>Endopterygota</taxon>
        <taxon>Lepidoptera</taxon>
        <taxon>Glossata</taxon>
        <taxon>Ditrysia</taxon>
        <taxon>Papilionoidea</taxon>
        <taxon>Papilionidae</taxon>
        <taxon>Papilioninae</taxon>
        <taxon>Iphiclides</taxon>
    </lineage>
</organism>
<name>A0ABN8HTP1_9NEOP</name>
<protein>
    <submittedName>
        <fullName evidence="2">Uncharacterized protein</fullName>
    </submittedName>
</protein>
<evidence type="ECO:0000256" key="1">
    <source>
        <dbReference type="SAM" id="MobiDB-lite"/>
    </source>
</evidence>
<reference evidence="2" key="1">
    <citation type="submission" date="2022-03" db="EMBL/GenBank/DDBJ databases">
        <authorList>
            <person name="Martin H S."/>
        </authorList>
    </citation>
    <scope>NUCLEOTIDE SEQUENCE</scope>
</reference>
<sequence length="181" mass="20334">MGRHNRGHRHRYYHGYTVVRRKETFVLPVIRKYASVKISGKLFVCIATQLCRSNTRPLQAGSAKSIRGLSGIALAQTPPPPHPPRAVRRKPPLKPLRRPILPDWPYPWASRCTSAPSVYKNRCDSNIVKAQQKLATWRHATLPRRATDSSRDVTSQDGRRTGPVAPRSPNTVPQPDPTALL</sequence>
<dbReference type="EMBL" id="OW152825">
    <property type="protein sequence ID" value="CAH2041211.1"/>
    <property type="molecule type" value="Genomic_DNA"/>
</dbReference>
<feature type="non-terminal residue" evidence="2">
    <location>
        <position position="181"/>
    </location>
</feature>
<feature type="compositionally biased region" description="Pro residues" evidence="1">
    <location>
        <begin position="172"/>
        <end position="181"/>
    </location>
</feature>
<gene>
    <name evidence="2" type="ORF">IPOD504_LOCUS2991</name>
</gene>
<feature type="region of interest" description="Disordered" evidence="1">
    <location>
        <begin position="74"/>
        <end position="94"/>
    </location>
</feature>
<accession>A0ABN8HTP1</accession>
<proteinExistence type="predicted"/>